<feature type="domain" description="4'-phosphopantetheinyl transferase" evidence="9">
    <location>
        <begin position="14"/>
        <end position="101"/>
    </location>
</feature>
<evidence type="ECO:0000256" key="5">
    <source>
        <dbReference type="ARBA" id="ARBA00022842"/>
    </source>
</evidence>
<comment type="cofactor">
    <cofactor evidence="8">
        <name>Mg(2+)</name>
        <dbReference type="ChEBI" id="CHEBI:18420"/>
    </cofactor>
</comment>
<evidence type="ECO:0000259" key="9">
    <source>
        <dbReference type="Pfam" id="PF01648"/>
    </source>
</evidence>
<evidence type="ECO:0000313" key="10">
    <source>
        <dbReference type="EMBL" id="TEB10852.1"/>
    </source>
</evidence>
<evidence type="ECO:0000256" key="6">
    <source>
        <dbReference type="ARBA" id="ARBA00023098"/>
    </source>
</evidence>
<dbReference type="AlphaFoldDB" id="A0A4Y7RQA4"/>
<protein>
    <recommendedName>
        <fullName evidence="8">Holo-[acyl-carrier-protein] synthase</fullName>
        <shortName evidence="8">Holo-ACP synthase</shortName>
        <ecNumber evidence="8">2.7.8.7</ecNumber>
    </recommendedName>
    <alternativeName>
        <fullName evidence="8">4'-phosphopantetheinyl transferase AcpS</fullName>
    </alternativeName>
</protein>
<keyword evidence="2 8" id="KW-0808">Transferase</keyword>
<comment type="subcellular location">
    <subcellularLocation>
        <location evidence="8">Cytoplasm</location>
    </subcellularLocation>
</comment>
<dbReference type="SUPFAM" id="SSF56214">
    <property type="entry name" value="4'-phosphopantetheinyl transferase"/>
    <property type="match status" value="1"/>
</dbReference>
<dbReference type="Pfam" id="PF01648">
    <property type="entry name" value="ACPS"/>
    <property type="match status" value="1"/>
</dbReference>
<evidence type="ECO:0000256" key="1">
    <source>
        <dbReference type="ARBA" id="ARBA00022516"/>
    </source>
</evidence>
<proteinExistence type="inferred from homology"/>
<keyword evidence="11" id="KW-1185">Reference proteome</keyword>
<feature type="binding site" evidence="8">
    <location>
        <position position="66"/>
    </location>
    <ligand>
        <name>Mg(2+)</name>
        <dbReference type="ChEBI" id="CHEBI:18420"/>
    </ligand>
</feature>
<dbReference type="OrthoDB" id="517356at2"/>
<evidence type="ECO:0000313" key="11">
    <source>
        <dbReference type="Proteomes" id="UP000297597"/>
    </source>
</evidence>
<comment type="function">
    <text evidence="8">Transfers the 4'-phosphopantetheine moiety from coenzyme A to a Ser of acyl-carrier-protein.</text>
</comment>
<keyword evidence="4 8" id="KW-0276">Fatty acid metabolism</keyword>
<dbReference type="GO" id="GO:0008897">
    <property type="term" value="F:holo-[acyl-carrier-protein] synthase activity"/>
    <property type="evidence" value="ECO:0007669"/>
    <property type="project" value="UniProtKB-UniRule"/>
</dbReference>
<dbReference type="InterPro" id="IPR008278">
    <property type="entry name" value="4-PPantetheinyl_Trfase_dom"/>
</dbReference>
<evidence type="ECO:0000256" key="4">
    <source>
        <dbReference type="ARBA" id="ARBA00022832"/>
    </source>
</evidence>
<comment type="caution">
    <text evidence="10">The sequence shown here is derived from an EMBL/GenBank/DDBJ whole genome shotgun (WGS) entry which is preliminary data.</text>
</comment>
<dbReference type="InterPro" id="IPR004568">
    <property type="entry name" value="Ppantetheine-prot_Trfase_dom"/>
</dbReference>
<evidence type="ECO:0000256" key="8">
    <source>
        <dbReference type="HAMAP-Rule" id="MF_00101"/>
    </source>
</evidence>
<keyword evidence="1 8" id="KW-0444">Lipid biosynthesis</keyword>
<dbReference type="GO" id="GO:0000287">
    <property type="term" value="F:magnesium ion binding"/>
    <property type="evidence" value="ECO:0007669"/>
    <property type="project" value="UniProtKB-UniRule"/>
</dbReference>
<keyword evidence="3 8" id="KW-0479">Metal-binding</keyword>
<keyword evidence="8" id="KW-0963">Cytoplasm</keyword>
<dbReference type="GO" id="GO:0006633">
    <property type="term" value="P:fatty acid biosynthetic process"/>
    <property type="evidence" value="ECO:0007669"/>
    <property type="project" value="UniProtKB-UniRule"/>
</dbReference>
<comment type="similarity">
    <text evidence="8">Belongs to the P-Pant transferase superfamily. AcpS family.</text>
</comment>
<dbReference type="Gene3D" id="3.90.470.20">
    <property type="entry name" value="4'-phosphopantetheinyl transferase domain"/>
    <property type="match status" value="1"/>
</dbReference>
<dbReference type="GO" id="GO:0005737">
    <property type="term" value="C:cytoplasm"/>
    <property type="evidence" value="ECO:0007669"/>
    <property type="project" value="UniProtKB-SubCell"/>
</dbReference>
<keyword evidence="7 8" id="KW-0275">Fatty acid biosynthesis</keyword>
<evidence type="ECO:0000256" key="2">
    <source>
        <dbReference type="ARBA" id="ARBA00022679"/>
    </source>
</evidence>
<sequence>MLNALEGSIYNFNVGIDCEDIERWRRMLPKLAEGFQRKLFSEEEHRYCSSYKDPAPHYAARWCAKEAVLKALSPFYKISLRQIEILPDQNGKPFCKFNNPEITKLEPAVRISLSHSKKTAMAVAIIAIKRES</sequence>
<evidence type="ECO:0000256" key="7">
    <source>
        <dbReference type="ARBA" id="ARBA00023160"/>
    </source>
</evidence>
<dbReference type="HAMAP" id="MF_00101">
    <property type="entry name" value="AcpS"/>
    <property type="match status" value="1"/>
</dbReference>
<dbReference type="InterPro" id="IPR037143">
    <property type="entry name" value="4-PPantetheinyl_Trfase_dom_sf"/>
</dbReference>
<dbReference type="EC" id="2.7.8.7" evidence="8"/>
<dbReference type="EMBL" id="QFFZ01000020">
    <property type="protein sequence ID" value="TEB10852.1"/>
    <property type="molecule type" value="Genomic_DNA"/>
</dbReference>
<comment type="catalytic activity">
    <reaction evidence="8">
        <text>apo-[ACP] + CoA = holo-[ACP] + adenosine 3',5'-bisphosphate + H(+)</text>
        <dbReference type="Rhea" id="RHEA:12068"/>
        <dbReference type="Rhea" id="RHEA-COMP:9685"/>
        <dbReference type="Rhea" id="RHEA-COMP:9690"/>
        <dbReference type="ChEBI" id="CHEBI:15378"/>
        <dbReference type="ChEBI" id="CHEBI:29999"/>
        <dbReference type="ChEBI" id="CHEBI:57287"/>
        <dbReference type="ChEBI" id="CHEBI:58343"/>
        <dbReference type="ChEBI" id="CHEBI:64479"/>
        <dbReference type="EC" id="2.7.8.7"/>
    </reaction>
</comment>
<dbReference type="InterPro" id="IPR002582">
    <property type="entry name" value="ACPS"/>
</dbReference>
<dbReference type="Proteomes" id="UP000297597">
    <property type="component" value="Unassembled WGS sequence"/>
</dbReference>
<organism evidence="10 11">
    <name type="scientific">Pelotomaculum propionicicum</name>
    <dbReference type="NCBI Taxonomy" id="258475"/>
    <lineage>
        <taxon>Bacteria</taxon>
        <taxon>Bacillati</taxon>
        <taxon>Bacillota</taxon>
        <taxon>Clostridia</taxon>
        <taxon>Eubacteriales</taxon>
        <taxon>Desulfotomaculaceae</taxon>
        <taxon>Pelotomaculum</taxon>
    </lineage>
</organism>
<accession>A0A4Y7RQA4</accession>
<name>A0A4Y7RQA4_9FIRM</name>
<dbReference type="RefSeq" id="WP_134213861.1">
    <property type="nucleotide sequence ID" value="NZ_QFFZ01000020.1"/>
</dbReference>
<gene>
    <name evidence="8 10" type="primary">acpS</name>
    <name evidence="10" type="ORF">Pmgp_02019</name>
</gene>
<keyword evidence="5 8" id="KW-0460">Magnesium</keyword>
<keyword evidence="6 8" id="KW-0443">Lipid metabolism</keyword>
<dbReference type="NCBIfam" id="TIGR00556">
    <property type="entry name" value="pantethn_trn"/>
    <property type="match status" value="1"/>
</dbReference>
<reference evidence="10 11" key="1">
    <citation type="journal article" date="2018" name="Environ. Microbiol.">
        <title>Novel energy conservation strategies and behaviour of Pelotomaculum schinkii driving syntrophic propionate catabolism.</title>
        <authorList>
            <person name="Hidalgo-Ahumada C.A.P."/>
            <person name="Nobu M.K."/>
            <person name="Narihiro T."/>
            <person name="Tamaki H."/>
            <person name="Liu W.T."/>
            <person name="Kamagata Y."/>
            <person name="Stams A.J.M."/>
            <person name="Imachi H."/>
            <person name="Sousa D.Z."/>
        </authorList>
    </citation>
    <scope>NUCLEOTIDE SEQUENCE [LARGE SCALE GENOMIC DNA]</scope>
    <source>
        <strain evidence="10 11">MGP</strain>
    </source>
</reference>
<evidence type="ECO:0000256" key="3">
    <source>
        <dbReference type="ARBA" id="ARBA00022723"/>
    </source>
</evidence>
<feature type="binding site" evidence="8">
    <location>
        <position position="17"/>
    </location>
    <ligand>
        <name>Mg(2+)</name>
        <dbReference type="ChEBI" id="CHEBI:18420"/>
    </ligand>
</feature>